<dbReference type="KEGG" id="schi:SCHIN_v1c07650"/>
<proteinExistence type="predicted"/>
<dbReference type="Proteomes" id="UP000323144">
    <property type="component" value="Chromosome"/>
</dbReference>
<gene>
    <name evidence="2" type="ORF">SCHIN_v1c07650</name>
</gene>
<name>A0A5B9Y4S7_9MOLU</name>
<feature type="domain" description="HTH rpiR-type" evidence="1">
    <location>
        <begin position="2"/>
        <end position="78"/>
    </location>
</feature>
<dbReference type="PANTHER" id="PTHR30514:SF1">
    <property type="entry name" value="HTH-TYPE TRANSCRIPTIONAL REGULATOR HEXR-RELATED"/>
    <property type="match status" value="1"/>
</dbReference>
<dbReference type="PROSITE" id="PS51071">
    <property type="entry name" value="HTH_RPIR"/>
    <property type="match status" value="1"/>
</dbReference>
<dbReference type="GO" id="GO:0003700">
    <property type="term" value="F:DNA-binding transcription factor activity"/>
    <property type="evidence" value="ECO:0007669"/>
    <property type="project" value="InterPro"/>
</dbReference>
<dbReference type="GO" id="GO:0097367">
    <property type="term" value="F:carbohydrate derivative binding"/>
    <property type="evidence" value="ECO:0007669"/>
    <property type="project" value="InterPro"/>
</dbReference>
<protein>
    <recommendedName>
        <fullName evidence="1">HTH rpiR-type domain-containing protein</fullName>
    </recommendedName>
</protein>
<keyword evidence="3" id="KW-1185">Reference proteome</keyword>
<evidence type="ECO:0000313" key="3">
    <source>
        <dbReference type="Proteomes" id="UP000323144"/>
    </source>
</evidence>
<organism evidence="2 3">
    <name type="scientific">Spiroplasma chinense</name>
    <dbReference type="NCBI Taxonomy" id="216932"/>
    <lineage>
        <taxon>Bacteria</taxon>
        <taxon>Bacillati</taxon>
        <taxon>Mycoplasmatota</taxon>
        <taxon>Mollicutes</taxon>
        <taxon>Entomoplasmatales</taxon>
        <taxon>Spiroplasmataceae</taxon>
        <taxon>Spiroplasma</taxon>
    </lineage>
</organism>
<dbReference type="InterPro" id="IPR047640">
    <property type="entry name" value="RpiR-like"/>
</dbReference>
<evidence type="ECO:0000259" key="1">
    <source>
        <dbReference type="PROSITE" id="PS51071"/>
    </source>
</evidence>
<dbReference type="GO" id="GO:0003677">
    <property type="term" value="F:DNA binding"/>
    <property type="evidence" value="ECO:0007669"/>
    <property type="project" value="InterPro"/>
</dbReference>
<dbReference type="InterPro" id="IPR009057">
    <property type="entry name" value="Homeodomain-like_sf"/>
</dbReference>
<dbReference type="InterPro" id="IPR000281">
    <property type="entry name" value="HTH_RpiR"/>
</dbReference>
<dbReference type="Gene3D" id="1.10.10.10">
    <property type="entry name" value="Winged helix-like DNA-binding domain superfamily/Winged helix DNA-binding domain"/>
    <property type="match status" value="1"/>
</dbReference>
<dbReference type="SUPFAM" id="SSF46689">
    <property type="entry name" value="Homeodomain-like"/>
    <property type="match status" value="1"/>
</dbReference>
<dbReference type="EMBL" id="CP043026">
    <property type="protein sequence ID" value="QEH61960.1"/>
    <property type="molecule type" value="Genomic_DNA"/>
</dbReference>
<dbReference type="AlphaFoldDB" id="A0A5B9Y4S7"/>
<evidence type="ECO:0000313" key="2">
    <source>
        <dbReference type="EMBL" id="QEH61960.1"/>
    </source>
</evidence>
<dbReference type="PANTHER" id="PTHR30514">
    <property type="entry name" value="GLUCOKINASE"/>
    <property type="match status" value="1"/>
</dbReference>
<dbReference type="RefSeq" id="WP_166508336.1">
    <property type="nucleotide sequence ID" value="NZ_CP043026.1"/>
</dbReference>
<reference evidence="2 3" key="1">
    <citation type="submission" date="2019-08" db="EMBL/GenBank/DDBJ databases">
        <title>Complete genome sequence of Spiroplasma chinense CCH (DSM 19755).</title>
        <authorList>
            <person name="Shen H.-Y."/>
            <person name="Lin Y.-C."/>
            <person name="Chou L."/>
            <person name="Kuo C.-H."/>
        </authorList>
    </citation>
    <scope>NUCLEOTIDE SEQUENCE [LARGE SCALE GENOMIC DNA]</scope>
    <source>
        <strain evidence="2 3">CCH</strain>
    </source>
</reference>
<accession>A0A5B9Y4S7</accession>
<dbReference type="InterPro" id="IPR036388">
    <property type="entry name" value="WH-like_DNA-bd_sf"/>
</dbReference>
<dbReference type="Pfam" id="PF01418">
    <property type="entry name" value="HTH_6"/>
    <property type="match status" value="1"/>
</dbReference>
<sequence>MNIREMLVDMSKKDSKSSAKNIAEVILRNLNEGLIKNQTELAKECFVSESVLTKFAKKLGFSGFREFNWMLKTEYSKYYLNNSKKLDSYELMGNIFNDFYNLVTQNKDFLETLSEKIKLNNKVLIICSYQLNDSAKYFRDILSDLGIEVLFSENRITANKLALKYIKHIPVVLLLGGQDNTFLVEQLNFLPEPYLKENLFVITSESQESKILNFGFKFVIWNRDNYIDYKFRRVMVDYIILTLYTLLV</sequence>